<dbReference type="Proteomes" id="UP001230188">
    <property type="component" value="Unassembled WGS sequence"/>
</dbReference>
<dbReference type="GO" id="GO:0045892">
    <property type="term" value="P:negative regulation of DNA-templated transcription"/>
    <property type="evidence" value="ECO:0007669"/>
    <property type="project" value="InterPro"/>
</dbReference>
<dbReference type="AlphaFoldDB" id="A0AAD7XQ35"/>
<keyword evidence="1" id="KW-0802">TPR repeat</keyword>
<protein>
    <recommendedName>
        <fullName evidence="4">Tetratricopeptide repeat protein</fullName>
    </recommendedName>
</protein>
<name>A0AAD7XQ35_9STRA</name>
<dbReference type="PANTHER" id="PTHR44749">
    <property type="entry name" value="SUPPRESSOR OF RPS4-RLD 1"/>
    <property type="match status" value="1"/>
</dbReference>
<evidence type="ECO:0000313" key="2">
    <source>
        <dbReference type="EMBL" id="KAJ8610114.1"/>
    </source>
</evidence>
<feature type="repeat" description="TPR" evidence="1">
    <location>
        <begin position="156"/>
        <end position="189"/>
    </location>
</feature>
<keyword evidence="3" id="KW-1185">Reference proteome</keyword>
<sequence>MESRARDLTESGEFAAAADAWTALALESSGETAALYLVEAASCKLSLGMPRGALKDCEAAIKACPSTAARAHDLKGRALDAMGKARKAGRRKSSQKIGLEEKQIATSVLSAAASRAAGRRELDEAIAVGYLMVNSGRLGEAVRIFDEVLAARPETARARLGRGSARALAGDLEGAVADFDVAIEASPESADGWKRRGQTRVALGDAVGAVGDFDRAIELDAADADLRLQRGLAFHQLGDYRAAKRELVASGSADDRAATTWNVLGLCEAQTGAVDAALRCFERAVGVDPRCKEAWLNMGQTQRDAGLSESAFRSLDEALGIDGGYAAAHSAKGRLSYDLGNYAAAKRNFEAAGAHRYSGLCSHALWDFASAVACYDRDGCFYEREMAIYLHDRLWLPPEASDADRRLDPRLKEGQCKCLPPTRPKTPYSVVARNNNRLLSGDRAPAIDAWLARLERLEEWIQLDCPGFSRNKRHHRAFGLAALHVASLANAAWGKAKRVVVVEWRDLYEAAARWRREADPRDAVWWIDRLTPEAFSEGFGLQTPMVAGQLEVLRYPYWRRALQVVKAHLDPSSSTADLDNCRSLDDLYDLCGRRDFWVVAPCASLASPGLVLEGTRVTLQRRDPNGFDFTIRTPGTPRRWKLYDAEMDAAWSSTTRRAVESRRHKGGRQIRRLAVDATLVLFYYWVNFGPLTRGTAACGYAVLAGLLLALGFRPPLPPLPRHFQLDWEAILSPAPDDFLRDATTWLTDALHDVTTHDLGDGFLDDLPDPATAFPTLAARLQALASHH</sequence>
<reference evidence="2" key="1">
    <citation type="submission" date="2023-01" db="EMBL/GenBank/DDBJ databases">
        <title>Metagenome sequencing of chrysophaentin producing Chrysophaeum taylorii.</title>
        <authorList>
            <person name="Davison J."/>
            <person name="Bewley C."/>
        </authorList>
    </citation>
    <scope>NUCLEOTIDE SEQUENCE</scope>
    <source>
        <strain evidence="2">NIES-1699</strain>
    </source>
</reference>
<dbReference type="PROSITE" id="PS50005">
    <property type="entry name" value="TPR"/>
    <property type="match status" value="3"/>
</dbReference>
<dbReference type="InterPro" id="IPR011990">
    <property type="entry name" value="TPR-like_helical_dom_sf"/>
</dbReference>
<evidence type="ECO:0008006" key="4">
    <source>
        <dbReference type="Google" id="ProtNLM"/>
    </source>
</evidence>
<dbReference type="EMBL" id="JAQMWT010000119">
    <property type="protein sequence ID" value="KAJ8610114.1"/>
    <property type="molecule type" value="Genomic_DNA"/>
</dbReference>
<gene>
    <name evidence="2" type="ORF">CTAYLR_007093</name>
</gene>
<proteinExistence type="predicted"/>
<comment type="caution">
    <text evidence="2">The sequence shown here is derived from an EMBL/GenBank/DDBJ whole genome shotgun (WGS) entry which is preliminary data.</text>
</comment>
<accession>A0AAD7XQ35</accession>
<dbReference type="PANTHER" id="PTHR44749:SF1">
    <property type="entry name" value="TETRATRICOPEPTIDE-LIKE HELICAL DOMAIN-CONTAINING PROTEIN"/>
    <property type="match status" value="1"/>
</dbReference>
<dbReference type="SMART" id="SM00028">
    <property type="entry name" value="TPR"/>
    <property type="match status" value="6"/>
</dbReference>
<evidence type="ECO:0000256" key="1">
    <source>
        <dbReference type="PROSITE-ProRule" id="PRU00339"/>
    </source>
</evidence>
<dbReference type="InterPro" id="IPR019734">
    <property type="entry name" value="TPR_rpt"/>
</dbReference>
<evidence type="ECO:0000313" key="3">
    <source>
        <dbReference type="Proteomes" id="UP001230188"/>
    </source>
</evidence>
<organism evidence="2 3">
    <name type="scientific">Chrysophaeum taylorii</name>
    <dbReference type="NCBI Taxonomy" id="2483200"/>
    <lineage>
        <taxon>Eukaryota</taxon>
        <taxon>Sar</taxon>
        <taxon>Stramenopiles</taxon>
        <taxon>Ochrophyta</taxon>
        <taxon>Pelagophyceae</taxon>
        <taxon>Pelagomonadales</taxon>
        <taxon>Pelagomonadaceae</taxon>
        <taxon>Chrysophaeum</taxon>
    </lineage>
</organism>
<dbReference type="InterPro" id="IPR044650">
    <property type="entry name" value="SRFR1-like"/>
</dbReference>
<dbReference type="Pfam" id="PF13432">
    <property type="entry name" value="TPR_16"/>
    <property type="match status" value="2"/>
</dbReference>
<feature type="repeat" description="TPR" evidence="1">
    <location>
        <begin position="190"/>
        <end position="223"/>
    </location>
</feature>
<dbReference type="SUPFAM" id="SSF48452">
    <property type="entry name" value="TPR-like"/>
    <property type="match status" value="2"/>
</dbReference>
<dbReference type="Gene3D" id="1.25.40.10">
    <property type="entry name" value="Tetratricopeptide repeat domain"/>
    <property type="match status" value="2"/>
</dbReference>
<feature type="repeat" description="TPR" evidence="1">
    <location>
        <begin position="258"/>
        <end position="291"/>
    </location>
</feature>